<dbReference type="Proteomes" id="UP000250043">
    <property type="component" value="Unassembled WGS sequence"/>
</dbReference>
<proteinExistence type="predicted"/>
<dbReference type="EMBL" id="KV722419">
    <property type="protein sequence ID" value="OCH89785.1"/>
    <property type="molecule type" value="Genomic_DNA"/>
</dbReference>
<protein>
    <submittedName>
        <fullName evidence="1">Uncharacterized protein</fullName>
    </submittedName>
</protein>
<organism evidence="1 2">
    <name type="scientific">Obba rivulosa</name>
    <dbReference type="NCBI Taxonomy" id="1052685"/>
    <lineage>
        <taxon>Eukaryota</taxon>
        <taxon>Fungi</taxon>
        <taxon>Dikarya</taxon>
        <taxon>Basidiomycota</taxon>
        <taxon>Agaricomycotina</taxon>
        <taxon>Agaricomycetes</taxon>
        <taxon>Polyporales</taxon>
        <taxon>Gelatoporiaceae</taxon>
        <taxon>Obba</taxon>
    </lineage>
</organism>
<keyword evidence="2" id="KW-1185">Reference proteome</keyword>
<accession>A0A8E2DIX2</accession>
<reference evidence="1 2" key="1">
    <citation type="submission" date="2016-07" db="EMBL/GenBank/DDBJ databases">
        <title>Draft genome of the white-rot fungus Obba rivulosa 3A-2.</title>
        <authorList>
            <consortium name="DOE Joint Genome Institute"/>
            <person name="Miettinen O."/>
            <person name="Riley R."/>
            <person name="Acob R."/>
            <person name="Barry K."/>
            <person name="Cullen D."/>
            <person name="De Vries R."/>
            <person name="Hainaut M."/>
            <person name="Hatakka A."/>
            <person name="Henrissat B."/>
            <person name="Hilden K."/>
            <person name="Kuo R."/>
            <person name="Labutti K."/>
            <person name="Lipzen A."/>
            <person name="Makela M.R."/>
            <person name="Sandor L."/>
            <person name="Spatafora J.W."/>
            <person name="Grigoriev I.V."/>
            <person name="Hibbett D.S."/>
        </authorList>
    </citation>
    <scope>NUCLEOTIDE SEQUENCE [LARGE SCALE GENOMIC DNA]</scope>
    <source>
        <strain evidence="1 2">3A-2</strain>
    </source>
</reference>
<evidence type="ECO:0000313" key="2">
    <source>
        <dbReference type="Proteomes" id="UP000250043"/>
    </source>
</evidence>
<name>A0A8E2DIX2_9APHY</name>
<dbReference type="OrthoDB" id="3249498at2759"/>
<evidence type="ECO:0000313" key="1">
    <source>
        <dbReference type="EMBL" id="OCH89785.1"/>
    </source>
</evidence>
<dbReference type="AlphaFoldDB" id="A0A8E2DIX2"/>
<gene>
    <name evidence="1" type="ORF">OBBRIDRAFT_732028</name>
</gene>
<sequence length="207" mass="23951">MLSYMNDNFGAEEDGNLEFYEPYGYYYPCPQTPMLRLWDELRIPYEFKKQVYRPPGIGTSPVILIISFHVDPNNMTVTMTADRLQSLIEAVKDFWHITDEQWCHTLKKFLTLAGHANWSFNVFPLLKPCLSNLYAKIAGKEKMNVTIYLNQVLLADLRWYLDHLKVASGVHLFGSEEWNIADLDFADSSHELIYINASPNGLGLYFP</sequence>